<dbReference type="Proteomes" id="UP000054776">
    <property type="component" value="Unassembled WGS sequence"/>
</dbReference>
<dbReference type="GO" id="GO:0005737">
    <property type="term" value="C:cytoplasm"/>
    <property type="evidence" value="ECO:0007669"/>
    <property type="project" value="TreeGrafter"/>
</dbReference>
<dbReference type="Gene3D" id="1.25.40.330">
    <property type="entry name" value="Adenylate cyclase-associated CAP, N-terminal domain"/>
    <property type="match status" value="1"/>
</dbReference>
<dbReference type="InterPro" id="IPR017901">
    <property type="entry name" value="C-CAP_CF_C-like"/>
</dbReference>
<comment type="caution">
    <text evidence="4">The sequence shown here is derived from an EMBL/GenBank/DDBJ whole genome shotgun (WGS) entry which is preliminary data.</text>
</comment>
<name>A0A0V1BQV7_TRISP</name>
<dbReference type="InterPro" id="IPR006816">
    <property type="entry name" value="ELMO_dom"/>
</dbReference>
<dbReference type="InterPro" id="IPR016098">
    <property type="entry name" value="CAP/MinC_C"/>
</dbReference>
<dbReference type="GO" id="GO:0007015">
    <property type="term" value="P:actin filament organization"/>
    <property type="evidence" value="ECO:0007669"/>
    <property type="project" value="TreeGrafter"/>
</dbReference>
<dbReference type="InterPro" id="IPR036223">
    <property type="entry name" value="CAP_C_sf"/>
</dbReference>
<dbReference type="PANTHER" id="PTHR10652">
    <property type="entry name" value="ADENYLYL CYCLASE-ASSOCIATED PROTEIN"/>
    <property type="match status" value="1"/>
</dbReference>
<dbReference type="OrthoDB" id="1601at2759"/>
<dbReference type="InterPro" id="IPR013912">
    <property type="entry name" value="Adenylate_cyclase-assoc_CAP_C"/>
</dbReference>
<dbReference type="InterPro" id="IPR053950">
    <property type="entry name" value="CAP_N"/>
</dbReference>
<dbReference type="GO" id="GO:0003779">
    <property type="term" value="F:actin binding"/>
    <property type="evidence" value="ECO:0007669"/>
    <property type="project" value="InterPro"/>
</dbReference>
<dbReference type="GO" id="GO:0019933">
    <property type="term" value="P:cAMP-mediated signaling"/>
    <property type="evidence" value="ECO:0007669"/>
    <property type="project" value="TreeGrafter"/>
</dbReference>
<evidence type="ECO:0000259" key="2">
    <source>
        <dbReference type="PROSITE" id="PS51329"/>
    </source>
</evidence>
<dbReference type="SUPFAM" id="SSF69340">
    <property type="entry name" value="C-terminal domain of adenylylcyclase associated protein"/>
    <property type="match status" value="1"/>
</dbReference>
<feature type="domain" description="ELMO" evidence="3">
    <location>
        <begin position="208"/>
        <end position="363"/>
    </location>
</feature>
<dbReference type="Pfam" id="PF08603">
    <property type="entry name" value="CAP_C"/>
    <property type="match status" value="1"/>
</dbReference>
<sequence>METTDWALTNFTHVARISENLNAIIEQDRLKRSDPLSAFIHLPIQTSPPMIAESKNFNILERQIYYIISIQIYMEILCQTFKWTAGAALQIFYYAANFVHPLFGFISCWFTGKNELQYVLEKKIPKHDRVLQVEAILRKWKVFDFETISKCSLTEIYKTLATLCSELEHNRKLKTRLKYCLQKIIAYEKLLKDVEDVRMIHYNPHDKAHESQLLKLSSLLKPESQISAIDPRWVELGFQGKDPSTDFRGMGLLGLQQLIYLCETEQQKSLAMLSRSLNPRHGYPFAIVGINMSFLTRELLREGHLKSFFYAKSTCKFPMQDLHDVYRYCFYRFDQLWAIHKPENEMAFGEIRAQLKADLLSELRAVEVLCAMCVLTLERQVVWQATQQFMFNLINCKYFHFVDKNTVFFDALLDSYESVSGNTEKQFLKAEKMSDVLDVYDAEVKANASAFYDICEKINPFLADLACLAEKGFCMLKDCIEKGLDLEKPNEEAVARHLFHIFHLMDSFRHVKRRAICNQYFNHVCAIMDSLPALTWMSVESNPVAFIQDIIEIAKFYTDRILKEFSQKEDALHVQFVEQWLKTLESLKAFVQKYYANGFTWKKVLVIEPGLSNCDTTDFEVFDIPLPPPPPPPPVSLSSKCKKSVEDIRQELFAQINKGLDITKGLKKVTPDMQVHKNPSLRTATPVCKPAVAAKPAHLTKNLPSAKKDTTKPPVLTCDDKKWLIENHVDNKDIKIEITDMKQVMYIYRCENCVIVVKGKLNSIALDSCKKTSLVFDNIVSSLEIINCQKMQIQTMGTMPTLVLQKTDGCMVYLSKEALNCEVITSKTSEINLLIPTEDGEFEERCVPEQFKTVWSGTALKTTPSEIA</sequence>
<evidence type="ECO:0000259" key="3">
    <source>
        <dbReference type="PROSITE" id="PS51335"/>
    </source>
</evidence>
<comment type="similarity">
    <text evidence="1">Belongs to the CAP family.</text>
</comment>
<dbReference type="SMART" id="SM00673">
    <property type="entry name" value="CARP"/>
    <property type="match status" value="2"/>
</dbReference>
<protein>
    <submittedName>
        <fullName evidence="4">Adenylyl cyclase-associated protein 1</fullName>
    </submittedName>
</protein>
<dbReference type="InterPro" id="IPR006599">
    <property type="entry name" value="CARP_motif"/>
</dbReference>
<evidence type="ECO:0000256" key="1">
    <source>
        <dbReference type="ARBA" id="ARBA00007659"/>
    </source>
</evidence>
<dbReference type="PROSITE" id="PS51329">
    <property type="entry name" value="C_CAP_COFACTOR_C"/>
    <property type="match status" value="1"/>
</dbReference>
<dbReference type="SUPFAM" id="SSF101278">
    <property type="entry name" value="N-terminal domain of adenylylcyclase associated protein, CAP"/>
    <property type="match status" value="1"/>
</dbReference>
<reference evidence="4 5" key="1">
    <citation type="submission" date="2015-01" db="EMBL/GenBank/DDBJ databases">
        <title>Evolution of Trichinella species and genotypes.</title>
        <authorList>
            <person name="Korhonen P.K."/>
            <person name="Edoardo P."/>
            <person name="Giuseppe L.R."/>
            <person name="Gasser R.B."/>
        </authorList>
    </citation>
    <scope>NUCLEOTIDE SEQUENCE [LARGE SCALE GENOMIC DNA]</scope>
    <source>
        <strain evidence="4">ISS3</strain>
    </source>
</reference>
<evidence type="ECO:0000313" key="4">
    <source>
        <dbReference type="EMBL" id="KRY39366.1"/>
    </source>
</evidence>
<dbReference type="FunCoup" id="A0A0V1BQV7">
    <property type="interactions" value="1178"/>
</dbReference>
<dbReference type="InterPro" id="IPR036222">
    <property type="entry name" value="CAP_N_sf"/>
</dbReference>
<dbReference type="Gene3D" id="2.160.20.70">
    <property type="match status" value="1"/>
</dbReference>
<dbReference type="InterPro" id="IPR001837">
    <property type="entry name" value="Adenylate_cyclase-assoc_CAP"/>
</dbReference>
<dbReference type="FunFam" id="2.160.20.70:FF:000001">
    <property type="entry name" value="Adenylyl cyclase-associated protein"/>
    <property type="match status" value="1"/>
</dbReference>
<keyword evidence="5" id="KW-1185">Reference proteome</keyword>
<organism evidence="4 5">
    <name type="scientific">Trichinella spiralis</name>
    <name type="common">Trichina worm</name>
    <dbReference type="NCBI Taxonomy" id="6334"/>
    <lineage>
        <taxon>Eukaryota</taxon>
        <taxon>Metazoa</taxon>
        <taxon>Ecdysozoa</taxon>
        <taxon>Nematoda</taxon>
        <taxon>Enoplea</taxon>
        <taxon>Dorylaimia</taxon>
        <taxon>Trichinellida</taxon>
        <taxon>Trichinellidae</taxon>
        <taxon>Trichinella</taxon>
    </lineage>
</organism>
<dbReference type="InParanoid" id="A0A0V1BQV7"/>
<dbReference type="STRING" id="6334.A0A0V1BQV7"/>
<accession>A0A0V1BQV7</accession>
<feature type="domain" description="C-CAP/cofactor C-like" evidence="2">
    <location>
        <begin position="713"/>
        <end position="849"/>
    </location>
</feature>
<dbReference type="Pfam" id="PF21938">
    <property type="entry name" value="CAP_N"/>
    <property type="match status" value="1"/>
</dbReference>
<proteinExistence type="inferred from homology"/>
<dbReference type="EMBL" id="JYDH01000019">
    <property type="protein sequence ID" value="KRY39366.1"/>
    <property type="molecule type" value="Genomic_DNA"/>
</dbReference>
<dbReference type="Pfam" id="PF04727">
    <property type="entry name" value="ELMO_CED12"/>
    <property type="match status" value="1"/>
</dbReference>
<dbReference type="GO" id="GO:0000902">
    <property type="term" value="P:cell morphogenesis"/>
    <property type="evidence" value="ECO:0007669"/>
    <property type="project" value="TreeGrafter"/>
</dbReference>
<dbReference type="GO" id="GO:0008179">
    <property type="term" value="F:adenylate cyclase binding"/>
    <property type="evidence" value="ECO:0007669"/>
    <property type="project" value="TreeGrafter"/>
</dbReference>
<dbReference type="PANTHER" id="PTHR10652:SF0">
    <property type="entry name" value="ADENYLYL CYCLASE-ASSOCIATED PROTEIN"/>
    <property type="match status" value="1"/>
</dbReference>
<dbReference type="AlphaFoldDB" id="A0A0V1BQV7"/>
<gene>
    <name evidence="4" type="primary">CAP2</name>
    <name evidence="4" type="ORF">T01_16286</name>
</gene>
<evidence type="ECO:0000313" key="5">
    <source>
        <dbReference type="Proteomes" id="UP000054776"/>
    </source>
</evidence>
<dbReference type="PROSITE" id="PS51335">
    <property type="entry name" value="ELMO"/>
    <property type="match status" value="1"/>
</dbReference>